<dbReference type="InterPro" id="IPR027463">
    <property type="entry name" value="AcrB_DN_DC_subdom"/>
</dbReference>
<feature type="transmembrane region" description="Helical" evidence="1">
    <location>
        <begin position="429"/>
        <end position="453"/>
    </location>
</feature>
<keyword evidence="1" id="KW-0472">Membrane</keyword>
<dbReference type="RefSeq" id="WP_186861356.1">
    <property type="nucleotide sequence ID" value="NZ_JACOGC010000001.1"/>
</dbReference>
<feature type="transmembrane region" description="Helical" evidence="1">
    <location>
        <begin position="878"/>
        <end position="900"/>
    </location>
</feature>
<dbReference type="PRINTS" id="PR00702">
    <property type="entry name" value="ACRIFLAVINRP"/>
</dbReference>
<dbReference type="Gene3D" id="1.20.1640.10">
    <property type="entry name" value="Multidrug efflux transporter AcrB transmembrane domain"/>
    <property type="match status" value="2"/>
</dbReference>
<evidence type="ECO:0000256" key="1">
    <source>
        <dbReference type="SAM" id="Phobius"/>
    </source>
</evidence>
<feature type="transmembrane region" description="Helical" evidence="1">
    <location>
        <begin position="983"/>
        <end position="1006"/>
    </location>
</feature>
<comment type="caution">
    <text evidence="2">The sequence shown here is derived from an EMBL/GenBank/DDBJ whole genome shotgun (WGS) entry which is preliminary data.</text>
</comment>
<sequence>MFLSDFSIKRPIATIVLIIALMAMGLLALSKLRVNQNPDVEVPGLSLVINYPGASPDTVERDIINRLEKSLQSIQGVKELSSSANEGVARFDIMFVFKKNMIEASDDVRNVVSNVRYKMPTEMREPVIYRWDPSAQPILNMALSSSSMTHAEISRLAEDKLADKFRAVPGVATVVVNGSLKRELSVLLHAEKLREYNVSVGEVVTALRNQNTNAPVGKVRGNLDEESIRLVGRIESPEEFQKVVVKRNGEQIVRLAQVASIDDNFADVDGLSIRSGKPNVGLQITKSRDASTVTVAKQVRDMVKEINENFDKEHPGTKLEITRDGGKDAQNSLNNVIESLVLGAGLTIFVVYAFLNSWRSTMITALSLPTSVIAAFIAVWLCGFTLNFMTLLGLSLAIGVLIDDAIVVRENIVRHMQMGSDRRKAALEGTAEIGLAVAATTFSIIAVFIPVAFMPGMPGEWFRPFALTVTCSVLVSLGISFTLDPMLSAYWGDPPDHHTAPKKGVGKILARFNDWFDHQSDRYSQVIAWALHHRRWMGTIALVSLITALFLQAKWGGTSFLPTADSGNLMIQVRTPASSSLEYARLKMERAAAIARSIPETKDTNSNINAAGGRIYVDIGKRTERKRSAKEIAVELREKIKPLVGAEYTVLDDLNNGANKPVQIEFTGPDSRKLLEITNAYMEKLQNVPGAVDIGLSQQDPKKELKIELNRGLANSMGISSSDAAQALRVAFAGIEVGDWVDPTGETRDVAVRLHPDDRVSKENIERLPIAVSGTNQMVPLDQIATITMGKGPSGIEHSNGKRTITVSANAQGRSNGEVIADAKKLAESFNYPPGYGLSIAGSGQDQEEVFGAMMIALVSGIGLMYLILVIQFSSFTAPLAVMLSLPLSLIGVVLALLVTSSTINLMSLIGVIMLMGLVAKNAILLLDAARKNEAEGMDREEALMQAGRIRLRPILMTTFALIAGMTPVALGLGEGGEFYRPLAIAIIGGTITSTLLTLLVVPTFYDSIEIAHDRMMAKMRARSARVNAAYGFVVTMTEALLTLTFMRLIYRSLGKLWSLLRGRRSAGGKISALPDTASDHIAG</sequence>
<feature type="transmembrane region" description="Helical" evidence="1">
    <location>
        <begin position="850"/>
        <end position="871"/>
    </location>
</feature>
<accession>A0ABR6YIE2</accession>
<feature type="transmembrane region" description="Helical" evidence="1">
    <location>
        <begin position="950"/>
        <end position="971"/>
    </location>
</feature>
<feature type="transmembrane region" description="Helical" evidence="1">
    <location>
        <begin position="336"/>
        <end position="355"/>
    </location>
</feature>
<feature type="transmembrane region" description="Helical" evidence="1">
    <location>
        <begin position="362"/>
        <end position="381"/>
    </location>
</feature>
<proteinExistence type="predicted"/>
<dbReference type="Gene3D" id="3.30.70.1440">
    <property type="entry name" value="Multidrug efflux transporter AcrB pore domain"/>
    <property type="match status" value="1"/>
</dbReference>
<evidence type="ECO:0000313" key="3">
    <source>
        <dbReference type="Proteomes" id="UP000613113"/>
    </source>
</evidence>
<dbReference type="Gene3D" id="3.30.70.1320">
    <property type="entry name" value="Multidrug efflux transporter AcrB pore domain like"/>
    <property type="match status" value="1"/>
</dbReference>
<dbReference type="PANTHER" id="PTHR32063:SF0">
    <property type="entry name" value="SWARMING MOTILITY PROTEIN SWRC"/>
    <property type="match status" value="1"/>
</dbReference>
<feature type="transmembrane region" description="Helical" evidence="1">
    <location>
        <begin position="536"/>
        <end position="555"/>
    </location>
</feature>
<keyword evidence="3" id="KW-1185">Reference proteome</keyword>
<evidence type="ECO:0000313" key="2">
    <source>
        <dbReference type="EMBL" id="MBC3883677.1"/>
    </source>
</evidence>
<reference evidence="2 3" key="1">
    <citation type="submission" date="2020-08" db="EMBL/GenBank/DDBJ databases">
        <title>Novel species isolated from subtropical streams in China.</title>
        <authorList>
            <person name="Lu H."/>
        </authorList>
    </citation>
    <scope>NUCLEOTIDE SEQUENCE [LARGE SCALE GENOMIC DNA]</scope>
    <source>
        <strain evidence="2 3">FT31W</strain>
    </source>
</reference>
<organism evidence="2 3">
    <name type="scientific">Undibacterium griseum</name>
    <dbReference type="NCBI Taxonomy" id="2762295"/>
    <lineage>
        <taxon>Bacteria</taxon>
        <taxon>Pseudomonadati</taxon>
        <taxon>Pseudomonadota</taxon>
        <taxon>Betaproteobacteria</taxon>
        <taxon>Burkholderiales</taxon>
        <taxon>Oxalobacteraceae</taxon>
        <taxon>Undibacterium</taxon>
    </lineage>
</organism>
<name>A0ABR6YIE2_9BURK</name>
<dbReference type="SUPFAM" id="SSF82714">
    <property type="entry name" value="Multidrug efflux transporter AcrB TolC docking domain, DN and DC subdomains"/>
    <property type="match status" value="2"/>
</dbReference>
<feature type="transmembrane region" description="Helical" evidence="1">
    <location>
        <begin position="906"/>
        <end position="929"/>
    </location>
</feature>
<protein>
    <submittedName>
        <fullName evidence="2">Efflux RND transporter permease subunit</fullName>
    </submittedName>
</protein>
<keyword evidence="1" id="KW-0812">Transmembrane</keyword>
<feature type="transmembrane region" description="Helical" evidence="1">
    <location>
        <begin position="1027"/>
        <end position="1051"/>
    </location>
</feature>
<feature type="transmembrane region" description="Helical" evidence="1">
    <location>
        <begin position="12"/>
        <end position="29"/>
    </location>
</feature>
<dbReference type="PANTHER" id="PTHR32063">
    <property type="match status" value="1"/>
</dbReference>
<dbReference type="SUPFAM" id="SSF82866">
    <property type="entry name" value="Multidrug efflux transporter AcrB transmembrane domain"/>
    <property type="match status" value="2"/>
</dbReference>
<dbReference type="Proteomes" id="UP000613113">
    <property type="component" value="Unassembled WGS sequence"/>
</dbReference>
<gene>
    <name evidence="2" type="ORF">H8K27_00890</name>
</gene>
<dbReference type="Gene3D" id="3.30.70.1430">
    <property type="entry name" value="Multidrug efflux transporter AcrB pore domain"/>
    <property type="match status" value="2"/>
</dbReference>
<dbReference type="SUPFAM" id="SSF82693">
    <property type="entry name" value="Multidrug efflux transporter AcrB pore domain, PN1, PN2, PC1 and PC2 subdomains"/>
    <property type="match status" value="3"/>
</dbReference>
<feature type="transmembrane region" description="Helical" evidence="1">
    <location>
        <begin position="465"/>
        <end position="483"/>
    </location>
</feature>
<feature type="transmembrane region" description="Helical" evidence="1">
    <location>
        <begin position="387"/>
        <end position="408"/>
    </location>
</feature>
<dbReference type="InterPro" id="IPR001036">
    <property type="entry name" value="Acrflvin-R"/>
</dbReference>
<dbReference type="Pfam" id="PF00873">
    <property type="entry name" value="ACR_tran"/>
    <property type="match status" value="1"/>
</dbReference>
<keyword evidence="1" id="KW-1133">Transmembrane helix</keyword>
<dbReference type="Gene3D" id="3.30.2090.10">
    <property type="entry name" value="Multidrug efflux transporter AcrB TolC docking domain, DN and DC subdomains"/>
    <property type="match status" value="2"/>
</dbReference>
<dbReference type="EMBL" id="JACOGC010000001">
    <property type="protein sequence ID" value="MBC3883677.1"/>
    <property type="molecule type" value="Genomic_DNA"/>
</dbReference>